<evidence type="ECO:0000256" key="8">
    <source>
        <dbReference type="RuleBase" id="RU000461"/>
    </source>
</evidence>
<keyword evidence="6 8" id="KW-0503">Monooxygenase</keyword>
<keyword evidence="9" id="KW-0732">Signal</keyword>
<feature type="signal peptide" evidence="9">
    <location>
        <begin position="1"/>
        <end position="17"/>
    </location>
</feature>
<evidence type="ECO:0000313" key="11">
    <source>
        <dbReference type="EMBL" id="GES79102.1"/>
    </source>
</evidence>
<evidence type="ECO:0000256" key="6">
    <source>
        <dbReference type="ARBA" id="ARBA00023033"/>
    </source>
</evidence>
<evidence type="ECO:0000256" key="4">
    <source>
        <dbReference type="ARBA" id="ARBA00023002"/>
    </source>
</evidence>
<dbReference type="SUPFAM" id="SSF48264">
    <property type="entry name" value="Cytochrome P450"/>
    <property type="match status" value="1"/>
</dbReference>
<keyword evidence="12" id="KW-1185">Reference proteome</keyword>
<evidence type="ECO:0000256" key="1">
    <source>
        <dbReference type="ARBA" id="ARBA00010617"/>
    </source>
</evidence>
<dbReference type="InterPro" id="IPR001128">
    <property type="entry name" value="Cyt_P450"/>
</dbReference>
<dbReference type="Proteomes" id="UP000247702">
    <property type="component" value="Unassembled WGS sequence"/>
</dbReference>
<dbReference type="GO" id="GO:0004497">
    <property type="term" value="F:monooxygenase activity"/>
    <property type="evidence" value="ECO:0007669"/>
    <property type="project" value="UniProtKB-KW"/>
</dbReference>
<feature type="binding site" description="axial binding residue" evidence="7">
    <location>
        <position position="431"/>
    </location>
    <ligand>
        <name>heme</name>
        <dbReference type="ChEBI" id="CHEBI:30413"/>
    </ligand>
    <ligandPart>
        <name>Fe</name>
        <dbReference type="ChEBI" id="CHEBI:18248"/>
    </ligandPart>
</feature>
<dbReference type="InterPro" id="IPR017972">
    <property type="entry name" value="Cyt_P450_CS"/>
</dbReference>
<dbReference type="Proteomes" id="UP000615446">
    <property type="component" value="Unassembled WGS sequence"/>
</dbReference>
<dbReference type="EMBL" id="BLAL01000043">
    <property type="protein sequence ID" value="GES79102.1"/>
    <property type="molecule type" value="Genomic_DNA"/>
</dbReference>
<protein>
    <submittedName>
        <fullName evidence="11">Cytochrome P450</fullName>
    </submittedName>
</protein>
<evidence type="ECO:0000313" key="12">
    <source>
        <dbReference type="Proteomes" id="UP000247702"/>
    </source>
</evidence>
<dbReference type="InterPro" id="IPR002401">
    <property type="entry name" value="Cyt_P450_E_grp-I"/>
</dbReference>
<sequence>MFFFIFFIILLITIVYYVRNSNKTPKDFGNIPYVSGLPTMWALIRQEPHDEVEKIMSKASGGHELYLTRFGPFKQINVVSAETAKDLLMASEDVAPKVEYHPGSVFHSFFGKGLPFSNGDVWRTYRKLATPAFNSAVNPDMVAKTNMDLFAYMDKNLHRPIEIFTLFQRITIEILGKMAFGYQFGCLKSSETPHIIKVYKRVITFVQSPIRILFPFINQLPLESNRKFYADLKEFDDFMFDIIETRKDEMKNKINNKFSNRDDLLSKILEYAEQERIYTDTKQLRDELVNNFVAGHDTTSLALTTSLYYLARYPEMQERARSEVISIMGDKLILPTSEHLKELKYLNAIIRESLRVHPPSTVLNFRTPTKPLKVGSYVVPKDTWCITNVWQIQHDPKYWDDPYRYDPDRFLSGEKKHPYSWIPFSAGHRGCIGQNFSIMEQRVTLSMFLLKYEWTLPKDSIHKEKMILKSQFLLRPDNVELIFTERKQN</sequence>
<keyword evidence="4 8" id="KW-0560">Oxidoreductase</keyword>
<name>A0A2Z6QIG1_9GLOM</name>
<evidence type="ECO:0000256" key="2">
    <source>
        <dbReference type="ARBA" id="ARBA00022617"/>
    </source>
</evidence>
<dbReference type="PROSITE" id="PS00086">
    <property type="entry name" value="CYTOCHROME_P450"/>
    <property type="match status" value="1"/>
</dbReference>
<dbReference type="InterPro" id="IPR050196">
    <property type="entry name" value="Cytochrome_P450_Monoox"/>
</dbReference>
<feature type="chain" id="PRO_5036060067" evidence="9">
    <location>
        <begin position="18"/>
        <end position="489"/>
    </location>
</feature>
<dbReference type="Gene3D" id="1.10.630.10">
    <property type="entry name" value="Cytochrome P450"/>
    <property type="match status" value="1"/>
</dbReference>
<dbReference type="Pfam" id="PF00067">
    <property type="entry name" value="p450"/>
    <property type="match status" value="1"/>
</dbReference>
<dbReference type="PANTHER" id="PTHR24291:SF50">
    <property type="entry name" value="BIFUNCTIONAL ALBAFLAVENONE MONOOXYGENASE_TERPENE SYNTHASE"/>
    <property type="match status" value="1"/>
</dbReference>
<evidence type="ECO:0000256" key="5">
    <source>
        <dbReference type="ARBA" id="ARBA00023004"/>
    </source>
</evidence>
<keyword evidence="2 7" id="KW-0349">Heme</keyword>
<evidence type="ECO:0000256" key="7">
    <source>
        <dbReference type="PIRSR" id="PIRSR602401-1"/>
    </source>
</evidence>
<comment type="cofactor">
    <cofactor evidence="7">
        <name>heme</name>
        <dbReference type="ChEBI" id="CHEBI:30413"/>
    </cofactor>
</comment>
<gene>
    <name evidence="11" type="ORF">RCL2_000641400</name>
    <name evidence="10" type="ORF">RclHR1_16100002</name>
</gene>
<proteinExistence type="inferred from homology"/>
<dbReference type="GO" id="GO:0020037">
    <property type="term" value="F:heme binding"/>
    <property type="evidence" value="ECO:0007669"/>
    <property type="project" value="InterPro"/>
</dbReference>
<comment type="similarity">
    <text evidence="1 8">Belongs to the cytochrome P450 family.</text>
</comment>
<dbReference type="EMBL" id="BEXD01000681">
    <property type="protein sequence ID" value="GBB89435.1"/>
    <property type="molecule type" value="Genomic_DNA"/>
</dbReference>
<reference evidence="11" key="2">
    <citation type="submission" date="2019-10" db="EMBL/GenBank/DDBJ databases">
        <title>Conservation and host-specific expression of non-tandemly repeated heterogenous ribosome RNA gene in arbuscular mycorrhizal fungi.</title>
        <authorList>
            <person name="Maeda T."/>
            <person name="Kobayashi Y."/>
            <person name="Nakagawa T."/>
            <person name="Ezawa T."/>
            <person name="Yamaguchi K."/>
            <person name="Bino T."/>
            <person name="Nishimoto Y."/>
            <person name="Shigenobu S."/>
            <person name="Kawaguchi M."/>
        </authorList>
    </citation>
    <scope>NUCLEOTIDE SEQUENCE</scope>
    <source>
        <strain evidence="11">HR1</strain>
    </source>
</reference>
<evidence type="ECO:0000256" key="3">
    <source>
        <dbReference type="ARBA" id="ARBA00022723"/>
    </source>
</evidence>
<dbReference type="STRING" id="94130.A0A2Z6QIG1"/>
<comment type="caution">
    <text evidence="10">The sequence shown here is derived from an EMBL/GenBank/DDBJ whole genome shotgun (WGS) entry which is preliminary data.</text>
</comment>
<reference evidence="10 12" key="1">
    <citation type="submission" date="2017-11" db="EMBL/GenBank/DDBJ databases">
        <title>The genome of Rhizophagus clarus HR1 reveals common genetic basis of auxotrophy among arbuscular mycorrhizal fungi.</title>
        <authorList>
            <person name="Kobayashi Y."/>
        </authorList>
    </citation>
    <scope>NUCLEOTIDE SEQUENCE [LARGE SCALE GENOMIC DNA]</scope>
    <source>
        <strain evidence="10 12">HR1</strain>
    </source>
</reference>
<dbReference type="PRINTS" id="PR00385">
    <property type="entry name" value="P450"/>
</dbReference>
<evidence type="ECO:0000313" key="10">
    <source>
        <dbReference type="EMBL" id="GBB89435.1"/>
    </source>
</evidence>
<dbReference type="PANTHER" id="PTHR24291">
    <property type="entry name" value="CYTOCHROME P450 FAMILY 4"/>
    <property type="match status" value="1"/>
</dbReference>
<keyword evidence="3 7" id="KW-0479">Metal-binding</keyword>
<evidence type="ECO:0000256" key="9">
    <source>
        <dbReference type="SAM" id="SignalP"/>
    </source>
</evidence>
<dbReference type="PRINTS" id="PR00463">
    <property type="entry name" value="EP450I"/>
</dbReference>
<dbReference type="OrthoDB" id="1470350at2759"/>
<dbReference type="GO" id="GO:0005506">
    <property type="term" value="F:iron ion binding"/>
    <property type="evidence" value="ECO:0007669"/>
    <property type="project" value="InterPro"/>
</dbReference>
<organism evidence="10 12">
    <name type="scientific">Rhizophagus clarus</name>
    <dbReference type="NCBI Taxonomy" id="94130"/>
    <lineage>
        <taxon>Eukaryota</taxon>
        <taxon>Fungi</taxon>
        <taxon>Fungi incertae sedis</taxon>
        <taxon>Mucoromycota</taxon>
        <taxon>Glomeromycotina</taxon>
        <taxon>Glomeromycetes</taxon>
        <taxon>Glomerales</taxon>
        <taxon>Glomeraceae</taxon>
        <taxon>Rhizophagus</taxon>
    </lineage>
</organism>
<dbReference type="InterPro" id="IPR036396">
    <property type="entry name" value="Cyt_P450_sf"/>
</dbReference>
<dbReference type="AlphaFoldDB" id="A0A2Z6QIG1"/>
<accession>A0A2Z6QIG1</accession>
<dbReference type="GO" id="GO:0016705">
    <property type="term" value="F:oxidoreductase activity, acting on paired donors, with incorporation or reduction of molecular oxygen"/>
    <property type="evidence" value="ECO:0007669"/>
    <property type="project" value="InterPro"/>
</dbReference>
<keyword evidence="5 7" id="KW-0408">Iron</keyword>